<dbReference type="RefSeq" id="WP_345736728.1">
    <property type="nucleotide sequence ID" value="NZ_BAABIA010000005.1"/>
</dbReference>
<dbReference type="EMBL" id="BAABIA010000005">
    <property type="protein sequence ID" value="GAA5141295.1"/>
    <property type="molecule type" value="Genomic_DNA"/>
</dbReference>
<keyword evidence="3" id="KW-1185">Reference proteome</keyword>
<name>A0ABP9P976_9BACT</name>
<feature type="compositionally biased region" description="Polar residues" evidence="1">
    <location>
        <begin position="103"/>
        <end position="115"/>
    </location>
</feature>
<accession>A0ABP9P976</accession>
<dbReference type="Proteomes" id="UP001499852">
    <property type="component" value="Unassembled WGS sequence"/>
</dbReference>
<comment type="caution">
    <text evidence="2">The sequence shown here is derived from an EMBL/GenBank/DDBJ whole genome shotgun (WGS) entry which is preliminary data.</text>
</comment>
<organism evidence="2 3">
    <name type="scientific">Prosthecobacter algae</name>
    <dbReference type="NCBI Taxonomy" id="1144682"/>
    <lineage>
        <taxon>Bacteria</taxon>
        <taxon>Pseudomonadati</taxon>
        <taxon>Verrucomicrobiota</taxon>
        <taxon>Verrucomicrobiia</taxon>
        <taxon>Verrucomicrobiales</taxon>
        <taxon>Verrucomicrobiaceae</taxon>
        <taxon>Prosthecobacter</taxon>
    </lineage>
</organism>
<feature type="region of interest" description="Disordered" evidence="1">
    <location>
        <begin position="65"/>
        <end position="121"/>
    </location>
</feature>
<evidence type="ECO:0000256" key="1">
    <source>
        <dbReference type="SAM" id="MobiDB-lite"/>
    </source>
</evidence>
<protein>
    <submittedName>
        <fullName evidence="2">Uncharacterized protein</fullName>
    </submittedName>
</protein>
<reference evidence="3" key="1">
    <citation type="journal article" date="2019" name="Int. J. Syst. Evol. Microbiol.">
        <title>The Global Catalogue of Microorganisms (GCM) 10K type strain sequencing project: providing services to taxonomists for standard genome sequencing and annotation.</title>
        <authorList>
            <consortium name="The Broad Institute Genomics Platform"/>
            <consortium name="The Broad Institute Genome Sequencing Center for Infectious Disease"/>
            <person name="Wu L."/>
            <person name="Ma J."/>
        </authorList>
    </citation>
    <scope>NUCLEOTIDE SEQUENCE [LARGE SCALE GENOMIC DNA]</scope>
    <source>
        <strain evidence="3">JCM 18053</strain>
    </source>
</reference>
<evidence type="ECO:0000313" key="3">
    <source>
        <dbReference type="Proteomes" id="UP001499852"/>
    </source>
</evidence>
<sequence length="121" mass="13070">MSKKDARTLGLRLDANDTSRVAKFENETSIEGVSLARAALKAALDCYEENGEISVPLRFSIAPSKQQAPTVKPGQNAKPVDFSNITPLPKQHLAAEDEGSVEADQSQPKKVSYTSGKRKKA</sequence>
<evidence type="ECO:0000313" key="2">
    <source>
        <dbReference type="EMBL" id="GAA5141295.1"/>
    </source>
</evidence>
<gene>
    <name evidence="2" type="ORF">GCM10023213_25180</name>
</gene>
<proteinExistence type="predicted"/>